<feature type="compositionally biased region" description="Basic and acidic residues" evidence="1">
    <location>
        <begin position="185"/>
        <end position="199"/>
    </location>
</feature>
<evidence type="ECO:0000313" key="2">
    <source>
        <dbReference type="EMBL" id="KAJ7777205.1"/>
    </source>
</evidence>
<comment type="caution">
    <text evidence="2">The sequence shown here is derived from an EMBL/GenBank/DDBJ whole genome shotgun (WGS) entry which is preliminary data.</text>
</comment>
<feature type="region of interest" description="Disordered" evidence="1">
    <location>
        <begin position="147"/>
        <end position="199"/>
    </location>
</feature>
<accession>A0AAD7K7D9</accession>
<reference evidence="2" key="1">
    <citation type="submission" date="2023-03" db="EMBL/GenBank/DDBJ databases">
        <title>Massive genome expansion in bonnet fungi (Mycena s.s.) driven by repeated elements and novel gene families across ecological guilds.</title>
        <authorList>
            <consortium name="Lawrence Berkeley National Laboratory"/>
            <person name="Harder C.B."/>
            <person name="Miyauchi S."/>
            <person name="Viragh M."/>
            <person name="Kuo A."/>
            <person name="Thoen E."/>
            <person name="Andreopoulos B."/>
            <person name="Lu D."/>
            <person name="Skrede I."/>
            <person name="Drula E."/>
            <person name="Henrissat B."/>
            <person name="Morin E."/>
            <person name="Kohler A."/>
            <person name="Barry K."/>
            <person name="LaButti K."/>
            <person name="Morin E."/>
            <person name="Salamov A."/>
            <person name="Lipzen A."/>
            <person name="Mereny Z."/>
            <person name="Hegedus B."/>
            <person name="Baldrian P."/>
            <person name="Stursova M."/>
            <person name="Weitz H."/>
            <person name="Taylor A."/>
            <person name="Grigoriev I.V."/>
            <person name="Nagy L.G."/>
            <person name="Martin F."/>
            <person name="Kauserud H."/>
        </authorList>
    </citation>
    <scope>NUCLEOTIDE SEQUENCE</scope>
    <source>
        <strain evidence="2">CBHHK182m</strain>
    </source>
</reference>
<dbReference type="AlphaFoldDB" id="A0AAD7K7D9"/>
<evidence type="ECO:0000313" key="3">
    <source>
        <dbReference type="Proteomes" id="UP001215598"/>
    </source>
</evidence>
<proteinExistence type="predicted"/>
<name>A0AAD7K7D9_9AGAR</name>
<organism evidence="2 3">
    <name type="scientific">Mycena metata</name>
    <dbReference type="NCBI Taxonomy" id="1033252"/>
    <lineage>
        <taxon>Eukaryota</taxon>
        <taxon>Fungi</taxon>
        <taxon>Dikarya</taxon>
        <taxon>Basidiomycota</taxon>
        <taxon>Agaricomycotina</taxon>
        <taxon>Agaricomycetes</taxon>
        <taxon>Agaricomycetidae</taxon>
        <taxon>Agaricales</taxon>
        <taxon>Marasmiineae</taxon>
        <taxon>Mycenaceae</taxon>
        <taxon>Mycena</taxon>
    </lineage>
</organism>
<dbReference type="EMBL" id="JARKIB010000008">
    <property type="protein sequence ID" value="KAJ7777205.1"/>
    <property type="molecule type" value="Genomic_DNA"/>
</dbReference>
<dbReference type="Proteomes" id="UP001215598">
    <property type="component" value="Unassembled WGS sequence"/>
</dbReference>
<keyword evidence="3" id="KW-1185">Reference proteome</keyword>
<evidence type="ECO:0000256" key="1">
    <source>
        <dbReference type="SAM" id="MobiDB-lite"/>
    </source>
</evidence>
<protein>
    <submittedName>
        <fullName evidence="2">Uncharacterized protein</fullName>
    </submittedName>
</protein>
<sequence>MPERSTAVWFPVHLFAAWETKAATHSASLATYFEFEVHPLLMWLYQALSGKKNEEIDVSSIRSGKLILTILEQPEQSTSGISGTGWNYSDTSWWFDSISFQLVVLKVNSGLALNKVVSFKFISSCVCRATLEFQRILTGIAPPKTGRKSAKLVGVGNKANSTKNEDDSAGRRSTRLRMEYPGSDGEEHLRSRGIKDKKK</sequence>
<gene>
    <name evidence="2" type="ORF">B0H16DRAFT_1449321</name>
</gene>